<sequence>MLSIGFSVSESGSDNSSSSFYSGVSERNESPPPKNQAKIFSSLTLWILPRQRKVPVSLQTELPELTKRENDSKGEHVVDFRMAGGEKAHNVQQSGVSRIEAFSRLFGRRHPVAITLYFCIFAVAVSFSLDQSTTSAYDVYATGAFNRQSYIGVIEIAEAIIIAVSKPFLAKICDVFSRQTAYILILVSYVIGYIVVATSPNAVALCVGRVISSTGQAGFDLVTDIIVGDLSPLQWRGFTSALTSFPFLFLPFVGSKIQASLCTGSTDICWRWGYGMFCIIAPVFVTPIILTLFYADRQAKKAGELSFAASRLETRRAEEAGTMQIRRSTLQDRLKTFWQLVDEIDVIGLMLLGLAFALILLPFSLVSDADGGWSNASMIAMIVCGFVILVLFILWDVLWANYPLLNRRVWHNKTFICAVVIDIFYMISGNIRSTYFTTWVYVIKPWDNYNWGNFVAITTVALTLFGILAGLYHRIFHRYKILQIFGLSLRILALGITYWAVGPHASTGALVMSQILNAMGGACSVVGTRVASQASVSHQDLAAIISQLSLWTKLGSSVGSAISSHMYTSTYMGQLLNEGLSSENAAVFYGSGTKARAMFAWGTEEREAGIRAFTNTIRPMYLTALCLSVIPLIAGLMMPNYYLGRTQNVVDGTDNGGVAIDEGRGQVQGNDGQKKSWVAKLWRGVQN</sequence>
<dbReference type="EMBL" id="JAOPJF010000040">
    <property type="protein sequence ID" value="KAK1143395.1"/>
    <property type="molecule type" value="Genomic_DNA"/>
</dbReference>
<gene>
    <name evidence="1" type="ORF">N8T08_006723</name>
</gene>
<reference evidence="1 2" key="1">
    <citation type="journal article" date="2023" name="ACS Omega">
        <title>Identification of the Neoaspergillic Acid Biosynthesis Gene Cluster by Establishing an In Vitro CRISPR-Ribonucleoprotein Genetic System in Aspergillus melleus.</title>
        <authorList>
            <person name="Yuan B."/>
            <person name="Grau M.F."/>
            <person name="Murata R.M."/>
            <person name="Torok T."/>
            <person name="Venkateswaran K."/>
            <person name="Stajich J.E."/>
            <person name="Wang C.C.C."/>
        </authorList>
    </citation>
    <scope>NUCLEOTIDE SEQUENCE [LARGE SCALE GENOMIC DNA]</scope>
    <source>
        <strain evidence="1 2">IMV 1140</strain>
    </source>
</reference>
<accession>A0ACC3AZX2</accession>
<evidence type="ECO:0000313" key="1">
    <source>
        <dbReference type="EMBL" id="KAK1143395.1"/>
    </source>
</evidence>
<evidence type="ECO:0000313" key="2">
    <source>
        <dbReference type="Proteomes" id="UP001177260"/>
    </source>
</evidence>
<dbReference type="Proteomes" id="UP001177260">
    <property type="component" value="Unassembled WGS sequence"/>
</dbReference>
<comment type="caution">
    <text evidence="1">The sequence shown here is derived from an EMBL/GenBank/DDBJ whole genome shotgun (WGS) entry which is preliminary data.</text>
</comment>
<organism evidence="1 2">
    <name type="scientific">Aspergillus melleus</name>
    <dbReference type="NCBI Taxonomy" id="138277"/>
    <lineage>
        <taxon>Eukaryota</taxon>
        <taxon>Fungi</taxon>
        <taxon>Dikarya</taxon>
        <taxon>Ascomycota</taxon>
        <taxon>Pezizomycotina</taxon>
        <taxon>Eurotiomycetes</taxon>
        <taxon>Eurotiomycetidae</taxon>
        <taxon>Eurotiales</taxon>
        <taxon>Aspergillaceae</taxon>
        <taxon>Aspergillus</taxon>
        <taxon>Aspergillus subgen. Circumdati</taxon>
    </lineage>
</organism>
<name>A0ACC3AZX2_9EURO</name>
<proteinExistence type="predicted"/>
<protein>
    <submittedName>
        <fullName evidence="1">Uncharacterized protein</fullName>
    </submittedName>
</protein>
<keyword evidence="2" id="KW-1185">Reference proteome</keyword>